<organism evidence="2 3">
    <name type="scientific">Colletotrichum chrysophilum</name>
    <dbReference type="NCBI Taxonomy" id="1836956"/>
    <lineage>
        <taxon>Eukaryota</taxon>
        <taxon>Fungi</taxon>
        <taxon>Dikarya</taxon>
        <taxon>Ascomycota</taxon>
        <taxon>Pezizomycotina</taxon>
        <taxon>Sordariomycetes</taxon>
        <taxon>Hypocreomycetidae</taxon>
        <taxon>Glomerellales</taxon>
        <taxon>Glomerellaceae</taxon>
        <taxon>Colletotrichum</taxon>
        <taxon>Colletotrichum gloeosporioides species complex</taxon>
    </lineage>
</organism>
<comment type="caution">
    <text evidence="2">The sequence shown here is derived from an EMBL/GenBank/DDBJ whole genome shotgun (WGS) entry which is preliminary data.</text>
</comment>
<dbReference type="EMBL" id="JAQOWY010000043">
    <property type="protein sequence ID" value="KAK1854069.1"/>
    <property type="molecule type" value="Genomic_DNA"/>
</dbReference>
<gene>
    <name evidence="2" type="ORF">CCHR01_03262</name>
</gene>
<protein>
    <submittedName>
        <fullName evidence="2">Uncharacterized protein</fullName>
    </submittedName>
</protein>
<name>A0AAD9EJJ0_9PEZI</name>
<accession>A0AAD9EJJ0</accession>
<reference evidence="2" key="1">
    <citation type="submission" date="2023-01" db="EMBL/GenBank/DDBJ databases">
        <title>Colletotrichum chrysophilum M932 genome sequence.</title>
        <authorList>
            <person name="Baroncelli R."/>
        </authorList>
    </citation>
    <scope>NUCLEOTIDE SEQUENCE</scope>
    <source>
        <strain evidence="2">M932</strain>
    </source>
</reference>
<proteinExistence type="predicted"/>
<dbReference type="AlphaFoldDB" id="A0AAD9EJJ0"/>
<keyword evidence="3" id="KW-1185">Reference proteome</keyword>
<sequence>MGGSSGVLEDGPSTEEGVPPFGRIKYGVNETQHEELWEFEIKRLTRAAETSDITHLQPNIEGDNGLRSWHTSDEDFAQLGRVADKILYSLWLFSYEDEAVLRDHGYPSPTPDRGPNMFWNFQQIEGDIPDIHLHSRSRSQWHEKANRPQTDEEFAERLAVNQLNVFERDQYCYIVDEVTSILAHIAWESSESPYWKMVVLACLTKISTKIKVLATQLPLAISKSMEAIGDLRSRTPKSRHGYRNFDHGYYDSYHGYRDSDYDSVPVERSWPAQPIVAHYSSVDNAEWPEDNH</sequence>
<evidence type="ECO:0000313" key="3">
    <source>
        <dbReference type="Proteomes" id="UP001243330"/>
    </source>
</evidence>
<dbReference type="Proteomes" id="UP001243330">
    <property type="component" value="Unassembled WGS sequence"/>
</dbReference>
<evidence type="ECO:0000313" key="2">
    <source>
        <dbReference type="EMBL" id="KAK1854069.1"/>
    </source>
</evidence>
<feature type="region of interest" description="Disordered" evidence="1">
    <location>
        <begin position="1"/>
        <end position="22"/>
    </location>
</feature>
<evidence type="ECO:0000256" key="1">
    <source>
        <dbReference type="SAM" id="MobiDB-lite"/>
    </source>
</evidence>